<name>A0A1T4P3V6_9ENTE</name>
<feature type="transmembrane region" description="Helical" evidence="6">
    <location>
        <begin position="381"/>
        <end position="398"/>
    </location>
</feature>
<feature type="transmembrane region" description="Helical" evidence="6">
    <location>
        <begin position="250"/>
        <end position="272"/>
    </location>
</feature>
<evidence type="ECO:0000256" key="2">
    <source>
        <dbReference type="ARBA" id="ARBA00022475"/>
    </source>
</evidence>
<dbReference type="Pfam" id="PF01943">
    <property type="entry name" value="Polysacc_synt"/>
    <property type="match status" value="1"/>
</dbReference>
<organism evidence="7 8">
    <name type="scientific">Pilibacter termitis</name>
    <dbReference type="NCBI Taxonomy" id="263852"/>
    <lineage>
        <taxon>Bacteria</taxon>
        <taxon>Bacillati</taxon>
        <taxon>Bacillota</taxon>
        <taxon>Bacilli</taxon>
        <taxon>Lactobacillales</taxon>
        <taxon>Enterococcaceae</taxon>
        <taxon>Pilibacter</taxon>
    </lineage>
</organism>
<evidence type="ECO:0000256" key="1">
    <source>
        <dbReference type="ARBA" id="ARBA00004651"/>
    </source>
</evidence>
<dbReference type="OrthoDB" id="385011at2"/>
<dbReference type="PANTHER" id="PTHR30250">
    <property type="entry name" value="PST FAMILY PREDICTED COLANIC ACID TRANSPORTER"/>
    <property type="match status" value="1"/>
</dbReference>
<dbReference type="EMBL" id="FUXI01000018">
    <property type="protein sequence ID" value="SJZ86081.1"/>
    <property type="molecule type" value="Genomic_DNA"/>
</dbReference>
<keyword evidence="5 6" id="KW-0472">Membrane</keyword>
<evidence type="ECO:0000256" key="4">
    <source>
        <dbReference type="ARBA" id="ARBA00022989"/>
    </source>
</evidence>
<feature type="transmembrane region" description="Helical" evidence="6">
    <location>
        <begin position="293"/>
        <end position="312"/>
    </location>
</feature>
<dbReference type="AlphaFoldDB" id="A0A1T4P3V6"/>
<protein>
    <submittedName>
        <fullName evidence="7">Membrane protein involved in the export of O-antigen and teichoic acid</fullName>
    </submittedName>
</protein>
<keyword evidence="8" id="KW-1185">Reference proteome</keyword>
<feature type="transmembrane region" description="Helical" evidence="6">
    <location>
        <begin position="85"/>
        <end position="105"/>
    </location>
</feature>
<dbReference type="InterPro" id="IPR050833">
    <property type="entry name" value="Poly_Biosynth_Transport"/>
</dbReference>
<evidence type="ECO:0000256" key="5">
    <source>
        <dbReference type="ARBA" id="ARBA00023136"/>
    </source>
</evidence>
<gene>
    <name evidence="7" type="ORF">SAMN02745116_01634</name>
</gene>
<keyword evidence="2" id="KW-1003">Cell membrane</keyword>
<feature type="transmembrane region" description="Helical" evidence="6">
    <location>
        <begin position="356"/>
        <end position="375"/>
    </location>
</feature>
<dbReference type="RefSeq" id="WP_078807567.1">
    <property type="nucleotide sequence ID" value="NZ_FUXI01000018.1"/>
</dbReference>
<dbReference type="Proteomes" id="UP000190328">
    <property type="component" value="Unassembled WGS sequence"/>
</dbReference>
<feature type="transmembrane region" description="Helical" evidence="6">
    <location>
        <begin position="43"/>
        <end position="65"/>
    </location>
</feature>
<feature type="transmembrane region" description="Helical" evidence="6">
    <location>
        <begin position="434"/>
        <end position="451"/>
    </location>
</feature>
<evidence type="ECO:0000256" key="6">
    <source>
        <dbReference type="SAM" id="Phobius"/>
    </source>
</evidence>
<evidence type="ECO:0000256" key="3">
    <source>
        <dbReference type="ARBA" id="ARBA00022692"/>
    </source>
</evidence>
<sequence length="465" mass="53372">MKIIALLKNFSYTIVSNLVQLVISTLLVIIIPKVVDTREYGLFQIFLLYVAYVGIAHFGWLDGIYLRYGGAEYEKLDKKKFHQQFILFSLMMIFFAVVMVLISLFPSFESSRFLLCSLAIAVVIQNMQTFFWYILQATNRIKEYAISNFLNPFIYACGVLLSLALGFRNYEFFVGSYLIGVAISTVYAMLQCKEILFLKHFSLDFSFEEVKENIQVGIKLVLSNFSGMLVLGIIRMGIERGWNVETFGKISLTLGISNLLMIFVGAIGVVLFPMLRRIDVKNMTTIYSSIRHILMITLLVGTLVYFPIDYIIPKWLPKFKEALVYMSVMFPMVIYQGKFSLLSNTFMKTLRMEKQLLIVNIATLVCSVFLTIVSVSVFHNLTMTIFSIILVFAFRSTFSEIYMKQKLEINVAGELIIETVMVAGFIGVTWFFPPYISLPTYIVMLIVYILVKKDEIKESIQVFNK</sequence>
<evidence type="ECO:0000313" key="8">
    <source>
        <dbReference type="Proteomes" id="UP000190328"/>
    </source>
</evidence>
<feature type="transmembrane region" description="Helical" evidence="6">
    <location>
        <begin position="12"/>
        <end position="31"/>
    </location>
</feature>
<feature type="transmembrane region" description="Helical" evidence="6">
    <location>
        <begin position="111"/>
        <end position="134"/>
    </location>
</feature>
<accession>A0A1T4P3V6</accession>
<reference evidence="8" key="1">
    <citation type="submission" date="2017-02" db="EMBL/GenBank/DDBJ databases">
        <authorList>
            <person name="Varghese N."/>
            <person name="Submissions S."/>
        </authorList>
    </citation>
    <scope>NUCLEOTIDE SEQUENCE [LARGE SCALE GENOMIC DNA]</scope>
    <source>
        <strain evidence="8">ATCC BAA-1030</strain>
    </source>
</reference>
<evidence type="ECO:0000313" key="7">
    <source>
        <dbReference type="EMBL" id="SJZ86081.1"/>
    </source>
</evidence>
<feature type="transmembrane region" description="Helical" evidence="6">
    <location>
        <begin position="410"/>
        <end position="428"/>
    </location>
</feature>
<keyword evidence="3 6" id="KW-0812">Transmembrane</keyword>
<proteinExistence type="predicted"/>
<dbReference type="GO" id="GO:0005886">
    <property type="term" value="C:plasma membrane"/>
    <property type="evidence" value="ECO:0007669"/>
    <property type="project" value="UniProtKB-SubCell"/>
</dbReference>
<feature type="transmembrane region" description="Helical" evidence="6">
    <location>
        <begin position="324"/>
        <end position="344"/>
    </location>
</feature>
<comment type="subcellular location">
    <subcellularLocation>
        <location evidence="1">Cell membrane</location>
        <topology evidence="1">Multi-pass membrane protein</topology>
    </subcellularLocation>
</comment>
<feature type="transmembrane region" description="Helical" evidence="6">
    <location>
        <begin position="172"/>
        <end position="190"/>
    </location>
</feature>
<keyword evidence="4 6" id="KW-1133">Transmembrane helix</keyword>
<dbReference type="PANTHER" id="PTHR30250:SF11">
    <property type="entry name" value="O-ANTIGEN TRANSPORTER-RELATED"/>
    <property type="match status" value="1"/>
</dbReference>
<feature type="transmembrane region" description="Helical" evidence="6">
    <location>
        <begin position="146"/>
        <end position="166"/>
    </location>
</feature>
<dbReference type="STRING" id="263852.SAMN02745116_01634"/>
<dbReference type="InterPro" id="IPR002797">
    <property type="entry name" value="Polysacc_synth"/>
</dbReference>